<proteinExistence type="predicted"/>
<evidence type="ECO:0000313" key="2">
    <source>
        <dbReference type="Proteomes" id="UP001162992"/>
    </source>
</evidence>
<organism evidence="1 2">
    <name type="scientific">Diphasiastrum complanatum</name>
    <name type="common">Issler's clubmoss</name>
    <name type="synonym">Lycopodium complanatum</name>
    <dbReference type="NCBI Taxonomy" id="34168"/>
    <lineage>
        <taxon>Eukaryota</taxon>
        <taxon>Viridiplantae</taxon>
        <taxon>Streptophyta</taxon>
        <taxon>Embryophyta</taxon>
        <taxon>Tracheophyta</taxon>
        <taxon>Lycopodiopsida</taxon>
        <taxon>Lycopodiales</taxon>
        <taxon>Lycopodiaceae</taxon>
        <taxon>Lycopodioideae</taxon>
        <taxon>Diphasiastrum</taxon>
    </lineage>
</organism>
<dbReference type="Proteomes" id="UP001162992">
    <property type="component" value="Chromosome 2"/>
</dbReference>
<gene>
    <name evidence="1" type="ORF">O6H91_02G143000</name>
</gene>
<evidence type="ECO:0000313" key="1">
    <source>
        <dbReference type="EMBL" id="KAJ7567336.1"/>
    </source>
</evidence>
<sequence>MYRYVRTVESLATSILTSLSRSCDPNITPTAANSKAKASTNAFVQRINVIKEKLTKTEDQSWPSDVEKIFKITTRSKSSSKPDHKSSTKRKKSSKKKSVGEFADPKATLTLVNK</sequence>
<keyword evidence="2" id="KW-1185">Reference proteome</keyword>
<accession>A0ACC2ELT6</accession>
<dbReference type="EMBL" id="CM055093">
    <property type="protein sequence ID" value="KAJ7567336.1"/>
    <property type="molecule type" value="Genomic_DNA"/>
</dbReference>
<protein>
    <submittedName>
        <fullName evidence="1">Uncharacterized protein</fullName>
    </submittedName>
</protein>
<comment type="caution">
    <text evidence="1">The sequence shown here is derived from an EMBL/GenBank/DDBJ whole genome shotgun (WGS) entry which is preliminary data.</text>
</comment>
<reference evidence="2" key="1">
    <citation type="journal article" date="2024" name="Proc. Natl. Acad. Sci. U.S.A.">
        <title>Extraordinary preservation of gene collinearity over three hundred million years revealed in homosporous lycophytes.</title>
        <authorList>
            <person name="Li C."/>
            <person name="Wickell D."/>
            <person name="Kuo L.Y."/>
            <person name="Chen X."/>
            <person name="Nie B."/>
            <person name="Liao X."/>
            <person name="Peng D."/>
            <person name="Ji J."/>
            <person name="Jenkins J."/>
            <person name="Williams M."/>
            <person name="Shu S."/>
            <person name="Plott C."/>
            <person name="Barry K."/>
            <person name="Rajasekar S."/>
            <person name="Grimwood J."/>
            <person name="Han X."/>
            <person name="Sun S."/>
            <person name="Hou Z."/>
            <person name="He W."/>
            <person name="Dai G."/>
            <person name="Sun C."/>
            <person name="Schmutz J."/>
            <person name="Leebens-Mack J.H."/>
            <person name="Li F.W."/>
            <person name="Wang L."/>
        </authorList>
    </citation>
    <scope>NUCLEOTIDE SEQUENCE [LARGE SCALE GENOMIC DNA]</scope>
    <source>
        <strain evidence="2">cv. PW_Plant_1</strain>
    </source>
</reference>
<name>A0ACC2ELT6_DIPCM</name>